<evidence type="ECO:0000256" key="5">
    <source>
        <dbReference type="ARBA" id="ARBA00022676"/>
    </source>
</evidence>
<keyword evidence="7" id="KW-0378">Hydrolase</keyword>
<evidence type="ECO:0000256" key="13">
    <source>
        <dbReference type="ARBA" id="ARBA00049902"/>
    </source>
</evidence>
<dbReference type="Pfam" id="PF00912">
    <property type="entry name" value="Transgly"/>
    <property type="match status" value="1"/>
</dbReference>
<dbReference type="GO" id="GO:0009002">
    <property type="term" value="F:serine-type D-Ala-D-Ala carboxypeptidase activity"/>
    <property type="evidence" value="ECO:0007669"/>
    <property type="project" value="UniProtKB-EC"/>
</dbReference>
<feature type="domain" description="Glycosyl transferase family 51" evidence="16">
    <location>
        <begin position="81"/>
        <end position="269"/>
    </location>
</feature>
<keyword evidence="11" id="KW-0961">Cell wall biogenesis/degradation</keyword>
<dbReference type="GO" id="GO:0008658">
    <property type="term" value="F:penicillin binding"/>
    <property type="evidence" value="ECO:0007669"/>
    <property type="project" value="InterPro"/>
</dbReference>
<comment type="similarity">
    <text evidence="1">In the C-terminal section; belongs to the transpeptidase family.</text>
</comment>
<organism evidence="17 18">
    <name type="scientific">Actinospica acidithermotolerans</name>
    <dbReference type="NCBI Taxonomy" id="2828514"/>
    <lineage>
        <taxon>Bacteria</taxon>
        <taxon>Bacillati</taxon>
        <taxon>Actinomycetota</taxon>
        <taxon>Actinomycetes</taxon>
        <taxon>Catenulisporales</taxon>
        <taxon>Actinospicaceae</taxon>
        <taxon>Actinospica</taxon>
    </lineage>
</organism>
<name>A0A941EA55_9ACTN</name>
<feature type="domain" description="Penicillin-binding protein transpeptidase" evidence="15">
    <location>
        <begin position="374"/>
        <end position="640"/>
    </location>
</feature>
<evidence type="ECO:0000256" key="11">
    <source>
        <dbReference type="ARBA" id="ARBA00023316"/>
    </source>
</evidence>
<gene>
    <name evidence="17" type="ORF">KDK95_09065</name>
</gene>
<dbReference type="GO" id="GO:0009252">
    <property type="term" value="P:peptidoglycan biosynthetic process"/>
    <property type="evidence" value="ECO:0007669"/>
    <property type="project" value="UniProtKB-KW"/>
</dbReference>
<dbReference type="InterPro" id="IPR050396">
    <property type="entry name" value="Glycosyltr_51/Transpeptidase"/>
</dbReference>
<dbReference type="GO" id="GO:0006508">
    <property type="term" value="P:proteolysis"/>
    <property type="evidence" value="ECO:0007669"/>
    <property type="project" value="UniProtKB-KW"/>
</dbReference>
<keyword evidence="3" id="KW-0121">Carboxypeptidase</keyword>
<dbReference type="Pfam" id="PF00905">
    <property type="entry name" value="Transpeptidase"/>
    <property type="match status" value="1"/>
</dbReference>
<dbReference type="GO" id="GO:0008360">
    <property type="term" value="P:regulation of cell shape"/>
    <property type="evidence" value="ECO:0007669"/>
    <property type="project" value="UniProtKB-KW"/>
</dbReference>
<keyword evidence="4" id="KW-0645">Protease</keyword>
<dbReference type="Gene3D" id="1.10.3810.10">
    <property type="entry name" value="Biosynthetic peptidoglycan transglycosylase-like"/>
    <property type="match status" value="1"/>
</dbReference>
<dbReference type="PANTHER" id="PTHR32282">
    <property type="entry name" value="BINDING PROTEIN TRANSPEPTIDASE, PUTATIVE-RELATED"/>
    <property type="match status" value="1"/>
</dbReference>
<evidence type="ECO:0000256" key="9">
    <source>
        <dbReference type="ARBA" id="ARBA00022984"/>
    </source>
</evidence>
<dbReference type="RefSeq" id="WP_212517600.1">
    <property type="nucleotide sequence ID" value="NZ_JAGSOH010000017.1"/>
</dbReference>
<dbReference type="Proteomes" id="UP000676325">
    <property type="component" value="Unassembled WGS sequence"/>
</dbReference>
<evidence type="ECO:0000313" key="18">
    <source>
        <dbReference type="Proteomes" id="UP000676325"/>
    </source>
</evidence>
<dbReference type="GO" id="GO:0030288">
    <property type="term" value="C:outer membrane-bounded periplasmic space"/>
    <property type="evidence" value="ECO:0007669"/>
    <property type="project" value="TreeGrafter"/>
</dbReference>
<dbReference type="PANTHER" id="PTHR32282:SF33">
    <property type="entry name" value="PEPTIDOGLYCAN GLYCOSYLTRANSFERASE"/>
    <property type="match status" value="1"/>
</dbReference>
<evidence type="ECO:0000256" key="6">
    <source>
        <dbReference type="ARBA" id="ARBA00022679"/>
    </source>
</evidence>
<evidence type="ECO:0000256" key="2">
    <source>
        <dbReference type="ARBA" id="ARBA00007739"/>
    </source>
</evidence>
<dbReference type="InterPro" id="IPR023346">
    <property type="entry name" value="Lysozyme-like_dom_sf"/>
</dbReference>
<dbReference type="FunFam" id="1.10.3810.10:FF:000001">
    <property type="entry name" value="Penicillin-binding protein 1A"/>
    <property type="match status" value="1"/>
</dbReference>
<dbReference type="SUPFAM" id="SSF53955">
    <property type="entry name" value="Lysozyme-like"/>
    <property type="match status" value="1"/>
</dbReference>
<proteinExistence type="inferred from homology"/>
<dbReference type="GO" id="GO:0071555">
    <property type="term" value="P:cell wall organization"/>
    <property type="evidence" value="ECO:0007669"/>
    <property type="project" value="UniProtKB-KW"/>
</dbReference>
<comment type="similarity">
    <text evidence="2">In the N-terminal section; belongs to the glycosyltransferase 51 family.</text>
</comment>
<evidence type="ECO:0000259" key="16">
    <source>
        <dbReference type="Pfam" id="PF00912"/>
    </source>
</evidence>
<comment type="caution">
    <text evidence="17">The sequence shown here is derived from an EMBL/GenBank/DDBJ whole genome shotgun (WGS) entry which is preliminary data.</text>
</comment>
<evidence type="ECO:0000256" key="3">
    <source>
        <dbReference type="ARBA" id="ARBA00022645"/>
    </source>
</evidence>
<dbReference type="InterPro" id="IPR001264">
    <property type="entry name" value="Glyco_trans_51"/>
</dbReference>
<dbReference type="InterPro" id="IPR036950">
    <property type="entry name" value="PBP_transglycosylase"/>
</dbReference>
<dbReference type="InterPro" id="IPR012338">
    <property type="entry name" value="Beta-lactam/transpept-like"/>
</dbReference>
<keyword evidence="6" id="KW-0808">Transferase</keyword>
<dbReference type="InterPro" id="IPR001460">
    <property type="entry name" value="PCN-bd_Tpept"/>
</dbReference>
<keyword evidence="8" id="KW-0133">Cell shape</keyword>
<dbReference type="SUPFAM" id="SSF56601">
    <property type="entry name" value="beta-lactamase/transpeptidase-like"/>
    <property type="match status" value="1"/>
</dbReference>
<comment type="catalytic activity">
    <reaction evidence="13">
        <text>[GlcNAc-(1-&gt;4)-Mur2Ac(oyl-L-Ala-gamma-D-Glu-L-Lys-D-Ala-D-Ala)](n)-di-trans,octa-cis-undecaprenyl diphosphate + beta-D-GlcNAc-(1-&gt;4)-Mur2Ac(oyl-L-Ala-gamma-D-Glu-L-Lys-D-Ala-D-Ala)-di-trans,octa-cis-undecaprenyl diphosphate = [GlcNAc-(1-&gt;4)-Mur2Ac(oyl-L-Ala-gamma-D-Glu-L-Lys-D-Ala-D-Ala)](n+1)-di-trans,octa-cis-undecaprenyl diphosphate + di-trans,octa-cis-undecaprenyl diphosphate + H(+)</text>
        <dbReference type="Rhea" id="RHEA:23708"/>
        <dbReference type="Rhea" id="RHEA-COMP:9602"/>
        <dbReference type="Rhea" id="RHEA-COMP:9603"/>
        <dbReference type="ChEBI" id="CHEBI:15378"/>
        <dbReference type="ChEBI" id="CHEBI:58405"/>
        <dbReference type="ChEBI" id="CHEBI:60033"/>
        <dbReference type="ChEBI" id="CHEBI:78435"/>
        <dbReference type="EC" id="2.4.99.28"/>
    </reaction>
</comment>
<evidence type="ECO:0000256" key="1">
    <source>
        <dbReference type="ARBA" id="ARBA00007090"/>
    </source>
</evidence>
<accession>A0A941EA55</accession>
<evidence type="ECO:0000256" key="8">
    <source>
        <dbReference type="ARBA" id="ARBA00022960"/>
    </source>
</evidence>
<evidence type="ECO:0000256" key="12">
    <source>
        <dbReference type="ARBA" id="ARBA00034000"/>
    </source>
</evidence>
<evidence type="ECO:0000259" key="15">
    <source>
        <dbReference type="Pfam" id="PF00905"/>
    </source>
</evidence>
<reference evidence="17" key="1">
    <citation type="submission" date="2021-04" db="EMBL/GenBank/DDBJ databases">
        <title>Genome based classification of Actinospica acidithermotolerans sp. nov., an actinobacterium isolated from an Indonesian hot spring.</title>
        <authorList>
            <person name="Kusuma A.B."/>
            <person name="Putra K.E."/>
            <person name="Nafisah S."/>
            <person name="Loh J."/>
            <person name="Nouioui I."/>
            <person name="Goodfellow M."/>
        </authorList>
    </citation>
    <scope>NUCLEOTIDE SEQUENCE</scope>
    <source>
        <strain evidence="17">MGRD01-02</strain>
    </source>
</reference>
<feature type="transmembrane region" description="Helical" evidence="14">
    <location>
        <begin position="17"/>
        <end position="40"/>
    </location>
</feature>
<keyword evidence="10" id="KW-0511">Multifunctional enzyme</keyword>
<dbReference type="AlphaFoldDB" id="A0A941EA55"/>
<keyword evidence="14" id="KW-0472">Membrane</keyword>
<keyword evidence="18" id="KW-1185">Reference proteome</keyword>
<dbReference type="EMBL" id="JAGSOH010000017">
    <property type="protein sequence ID" value="MBR7826450.1"/>
    <property type="molecule type" value="Genomic_DNA"/>
</dbReference>
<evidence type="ECO:0000256" key="10">
    <source>
        <dbReference type="ARBA" id="ARBA00023268"/>
    </source>
</evidence>
<protein>
    <submittedName>
        <fullName evidence="17">Transglycosylase domain-containing protein</fullName>
    </submittedName>
</protein>
<comment type="catalytic activity">
    <reaction evidence="12">
        <text>Preferential cleavage: (Ac)2-L-Lys-D-Ala-|-D-Ala. Also transpeptidation of peptidyl-alanyl moieties that are N-acyl substituents of D-alanine.</text>
        <dbReference type="EC" id="3.4.16.4"/>
    </reaction>
</comment>
<keyword evidence="14" id="KW-1133">Transmembrane helix</keyword>
<dbReference type="GO" id="GO:0008955">
    <property type="term" value="F:peptidoglycan glycosyltransferase activity"/>
    <property type="evidence" value="ECO:0007669"/>
    <property type="project" value="UniProtKB-EC"/>
</dbReference>
<keyword evidence="9" id="KW-0573">Peptidoglycan synthesis</keyword>
<dbReference type="Gene3D" id="3.40.710.10">
    <property type="entry name" value="DD-peptidase/beta-lactamase superfamily"/>
    <property type="match status" value="1"/>
</dbReference>
<evidence type="ECO:0000256" key="4">
    <source>
        <dbReference type="ARBA" id="ARBA00022670"/>
    </source>
</evidence>
<keyword evidence="5" id="KW-0328">Glycosyltransferase</keyword>
<sequence length="706" mass="73840">MASTGGVQRGIDRITGFLIGLISFIVVSALAGALVAGMVLPAVAGVGLGAKAVSDHFLTLPAAFQLPELPQRNTIEASDGSVIATTWNPDNESNRVVVPLSKISVLMQHAIVAVEDQRFYQHGGIDLKGTLRALIHNSNGGSLQGGSTIAQQYVKNALELEAGDNTRLRDAAQADTFARKLTELRDAISLVQEMSKDQLLSGYLNLIFYGNGAYGVQVAAQTYFGTSAANLDADQAAMLAAIVNSPSQYNPFTNAGPVLQRRNLVLADMAKQGYLTAKQAGADEKQPLGLNPGNETDGCVGAGNEAFFCTYVYDTFIDNTAYGSTKAAREHLWNEGGLVVRTTLVPQDQASGAKAVADHTNPGDKVASALAMITPGTGAITAIAQSKPMGSGYGETYVDLAADPSHGGGGGYQAGSSFKIFEGLAALEDGWDPSTKLTVASPLVEGGLRLPVCVPGHPKTIIWPASYSPNNDDGRGFTGTLPEAYWYSVNTYFLTLETQTGLCLPATIAQSMGVTLDNDTGTGSPLEQIASFTLGTNLITPVEMAAAYATVAAHGVYCRPYVITAVAGLTGRQYPAEHPDCAQVIDPNLANELTAMLEGVLTQPGATAQGLGLDRPSAGKTGTTTQSIATWFDGFTPQLATAVWTGFISPRRGDFMGYMTVGGTYWAQQIFGATISAPTWQEAMAGALKGQPVEDFTAPTGFPPIG</sequence>
<evidence type="ECO:0000313" key="17">
    <source>
        <dbReference type="EMBL" id="MBR7826450.1"/>
    </source>
</evidence>
<keyword evidence="14" id="KW-0812">Transmembrane</keyword>
<evidence type="ECO:0000256" key="14">
    <source>
        <dbReference type="SAM" id="Phobius"/>
    </source>
</evidence>
<evidence type="ECO:0000256" key="7">
    <source>
        <dbReference type="ARBA" id="ARBA00022801"/>
    </source>
</evidence>